<dbReference type="EMBL" id="RHFK02000004">
    <property type="protein sequence ID" value="TWW77557.1"/>
    <property type="molecule type" value="Genomic_DNA"/>
</dbReference>
<dbReference type="PANTHER" id="PTHR15427:SF52">
    <property type="entry name" value="C1Q DOMAIN-CONTAINING PROTEIN"/>
    <property type="match status" value="1"/>
</dbReference>
<evidence type="ECO:0000256" key="1">
    <source>
        <dbReference type="ARBA" id="ARBA00004498"/>
    </source>
</evidence>
<dbReference type="PANTHER" id="PTHR15427">
    <property type="entry name" value="EMILIN ELASTIN MICROFIBRIL INTERFACE-LOCATED PROTEIN ELASTIN MICROFIBRIL INTERFACER"/>
    <property type="match status" value="1"/>
</dbReference>
<dbReference type="Proteomes" id="UP000324091">
    <property type="component" value="Chromosome 12"/>
</dbReference>
<keyword evidence="2" id="KW-0964">Secreted</keyword>
<dbReference type="GO" id="GO:0005581">
    <property type="term" value="C:collagen trimer"/>
    <property type="evidence" value="ECO:0007669"/>
    <property type="project" value="UniProtKB-KW"/>
</dbReference>
<keyword evidence="7" id="KW-1185">Reference proteome</keyword>
<comment type="caution">
    <text evidence="6">The sequence shown here is derived from an EMBL/GenBank/DDBJ whole genome shotgun (WGS) entry which is preliminary data.</text>
</comment>
<accession>A0A5C6PGN8</accession>
<evidence type="ECO:0000256" key="4">
    <source>
        <dbReference type="ARBA" id="ARBA00023119"/>
    </source>
</evidence>
<reference evidence="6 7" key="1">
    <citation type="submission" date="2019-04" db="EMBL/GenBank/DDBJ databases">
        <title>Chromosome genome assembly for Takifugu flavidus.</title>
        <authorList>
            <person name="Xiao S."/>
        </authorList>
    </citation>
    <scope>NUCLEOTIDE SEQUENCE [LARGE SCALE GENOMIC DNA]</scope>
    <source>
        <strain evidence="6">HTHZ2018</strain>
        <tissue evidence="6">Muscle</tissue>
    </source>
</reference>
<evidence type="ECO:0000313" key="7">
    <source>
        <dbReference type="Proteomes" id="UP000324091"/>
    </source>
</evidence>
<dbReference type="InterPro" id="IPR050392">
    <property type="entry name" value="Collagen/C1q_domain"/>
</dbReference>
<organism evidence="6 7">
    <name type="scientific">Takifugu flavidus</name>
    <name type="common">sansaifugu</name>
    <dbReference type="NCBI Taxonomy" id="433684"/>
    <lineage>
        <taxon>Eukaryota</taxon>
        <taxon>Metazoa</taxon>
        <taxon>Chordata</taxon>
        <taxon>Craniata</taxon>
        <taxon>Vertebrata</taxon>
        <taxon>Euteleostomi</taxon>
        <taxon>Actinopterygii</taxon>
        <taxon>Neopterygii</taxon>
        <taxon>Teleostei</taxon>
        <taxon>Neoteleostei</taxon>
        <taxon>Acanthomorphata</taxon>
        <taxon>Eupercaria</taxon>
        <taxon>Tetraodontiformes</taxon>
        <taxon>Tetradontoidea</taxon>
        <taxon>Tetraodontidae</taxon>
        <taxon>Takifugu</taxon>
    </lineage>
</organism>
<dbReference type="AlphaFoldDB" id="A0A5C6PGN8"/>
<evidence type="ECO:0000256" key="3">
    <source>
        <dbReference type="ARBA" id="ARBA00022530"/>
    </source>
</evidence>
<name>A0A5C6PGN8_9TELE</name>
<dbReference type="InterPro" id="IPR001073">
    <property type="entry name" value="C1q_dom"/>
</dbReference>
<dbReference type="Pfam" id="PF00386">
    <property type="entry name" value="C1q"/>
    <property type="match status" value="1"/>
</dbReference>
<dbReference type="PRINTS" id="PR00007">
    <property type="entry name" value="COMPLEMNTC1Q"/>
</dbReference>
<evidence type="ECO:0000313" key="6">
    <source>
        <dbReference type="EMBL" id="TWW77557.1"/>
    </source>
</evidence>
<gene>
    <name evidence="6" type="ORF">D4764_12G0009470</name>
</gene>
<sequence>MAQGRPAAFTAKLNVHDSYPKHSGVLKFGKVELNEGKGYSPETGIFTCPTDGLYLFMVHITVYGEGQSVLVKNGENVASLHHTNQPDQLSYNSSQVATMSSVIKLARKDEVWVNLWGQGRNDIFATEDNDTIFTGFYLR</sequence>
<comment type="subcellular location">
    <subcellularLocation>
        <location evidence="1">Secreted</location>
        <location evidence="1">Extracellular space</location>
        <location evidence="1">Extracellular matrix</location>
    </subcellularLocation>
</comment>
<feature type="domain" description="C1q" evidence="5">
    <location>
        <begin position="2"/>
        <end position="139"/>
    </location>
</feature>
<dbReference type="SMART" id="SM00110">
    <property type="entry name" value="C1Q"/>
    <property type="match status" value="1"/>
</dbReference>
<dbReference type="SUPFAM" id="SSF49842">
    <property type="entry name" value="TNF-like"/>
    <property type="match status" value="1"/>
</dbReference>
<keyword evidence="4" id="KW-0176">Collagen</keyword>
<keyword evidence="3" id="KW-0272">Extracellular matrix</keyword>
<proteinExistence type="predicted"/>
<dbReference type="Gene3D" id="2.60.120.40">
    <property type="match status" value="1"/>
</dbReference>
<protein>
    <recommendedName>
        <fullName evidence="5">C1q domain-containing protein</fullName>
    </recommendedName>
</protein>
<evidence type="ECO:0000256" key="2">
    <source>
        <dbReference type="ARBA" id="ARBA00022525"/>
    </source>
</evidence>
<evidence type="ECO:0000259" key="5">
    <source>
        <dbReference type="PROSITE" id="PS50871"/>
    </source>
</evidence>
<dbReference type="InterPro" id="IPR008983">
    <property type="entry name" value="Tumour_necrosis_fac-like_dom"/>
</dbReference>
<dbReference type="PROSITE" id="PS50871">
    <property type="entry name" value="C1Q"/>
    <property type="match status" value="1"/>
</dbReference>